<name>A0A6J7EDW3_9ZZZZ</name>
<dbReference type="InterPro" id="IPR027787">
    <property type="entry name" value="Alpha/beta-hydrolase_catalytic"/>
</dbReference>
<dbReference type="AlphaFoldDB" id="A0A6J7EDW3"/>
<dbReference type="Gene3D" id="3.40.50.1820">
    <property type="entry name" value="alpha/beta hydrolase"/>
    <property type="match status" value="1"/>
</dbReference>
<feature type="domain" description="Alpha/beta-hydrolase catalytic" evidence="1">
    <location>
        <begin position="330"/>
        <end position="598"/>
    </location>
</feature>
<protein>
    <submittedName>
        <fullName evidence="3">Unannotated protein</fullName>
    </submittedName>
</protein>
<feature type="domain" description="Alpha/beta-hydrolase N-terminal" evidence="2">
    <location>
        <begin position="129"/>
        <end position="309"/>
    </location>
</feature>
<dbReference type="EMBL" id="CAFBLS010000122">
    <property type="protein sequence ID" value="CAB4877983.1"/>
    <property type="molecule type" value="Genomic_DNA"/>
</dbReference>
<gene>
    <name evidence="3" type="ORF">UFOPK3402_01062</name>
</gene>
<proteinExistence type="predicted"/>
<organism evidence="3">
    <name type="scientific">freshwater metagenome</name>
    <dbReference type="NCBI Taxonomy" id="449393"/>
    <lineage>
        <taxon>unclassified sequences</taxon>
        <taxon>metagenomes</taxon>
        <taxon>ecological metagenomes</taxon>
    </lineage>
</organism>
<dbReference type="InterPro" id="IPR029058">
    <property type="entry name" value="AB_hydrolase_fold"/>
</dbReference>
<dbReference type="Pfam" id="PF15420">
    <property type="entry name" value="Abhydrolase_9_N"/>
    <property type="match status" value="1"/>
</dbReference>
<evidence type="ECO:0000259" key="1">
    <source>
        <dbReference type="Pfam" id="PF10081"/>
    </source>
</evidence>
<dbReference type="SUPFAM" id="SSF53474">
    <property type="entry name" value="alpha/beta-Hydrolases"/>
    <property type="match status" value="1"/>
</dbReference>
<dbReference type="Pfam" id="PF10081">
    <property type="entry name" value="Abhydrolase_9"/>
    <property type="match status" value="1"/>
</dbReference>
<sequence length="686" mass="71834">MASLMARSGWLTRWATDAPIQVGIAGASWAIAGTFARGLLPRTPMQQAVATGVVAATHYQLTATAWATMQALGARPGERPDTRANLVIAGVGIIGGLAVSAATSPRAEDSLAASTAATAGRITAFAALAGGSSAAWDAVLHRRLGLRPGLDTTLVPAVATGAVVVAASILSRSRRAAAYGVVAPERHAVGGVDRRAVTRAAAVGVVSGLGFAAATTGEQVLARGLEAGMAKVIGRQPGALGSLAAHALILGSMTAAGATALNAVTRRIQRRDDIVEPAYPAPPTSSNVSAGPASAMPFASLGKEGRRFVLMALTADAITEVMGQPAIDPVRVVGGFESAADLGERALLTLHDMEACGAYERGLVCVGSPTGVGYFNYSVAEALEYLTLGNCAIVVPQYALVPSALALTATNDAEQLTRLVLEGVRARVASMPESSRPRIVLIGESLGANVALDLAATSAGVPWLPELEELGVCGGLYLGVPFRTRLWNAWRHDPHAVDPQGRLLLVSDPVEATELAPGEARHLMVVHHDDPVNKYGFRMVLQPPWWMGAPKTRPPLVPREVKFRPITSFALATVDLLNGMNSKPGTFIRQGHDYRIDIRLGLERAFGLASTDEQAEAIEAALRRREQQWATRRMVARKLDRARRSIDRQLAEWGSSTIEIADLDPRDGEALGALARLGVISGPPGA</sequence>
<reference evidence="3" key="1">
    <citation type="submission" date="2020-05" db="EMBL/GenBank/DDBJ databases">
        <authorList>
            <person name="Chiriac C."/>
            <person name="Salcher M."/>
            <person name="Ghai R."/>
            <person name="Kavagutti S V."/>
        </authorList>
    </citation>
    <scope>NUCLEOTIDE SEQUENCE</scope>
</reference>
<dbReference type="InterPro" id="IPR027788">
    <property type="entry name" value="Alpha/beta-hydrolase_N_dom"/>
</dbReference>
<accession>A0A6J7EDW3</accession>
<evidence type="ECO:0000259" key="2">
    <source>
        <dbReference type="Pfam" id="PF15420"/>
    </source>
</evidence>
<evidence type="ECO:0000313" key="3">
    <source>
        <dbReference type="EMBL" id="CAB4877983.1"/>
    </source>
</evidence>